<feature type="region of interest" description="Disordered" evidence="1">
    <location>
        <begin position="505"/>
        <end position="529"/>
    </location>
</feature>
<feature type="region of interest" description="Disordered" evidence="1">
    <location>
        <begin position="61"/>
        <end position="82"/>
    </location>
</feature>
<dbReference type="PANTHER" id="PTHR14918:SF3">
    <property type="entry name" value="KICSTOR COMPLEX PROTEIN SZT2"/>
    <property type="match status" value="1"/>
</dbReference>
<organism evidence="2 3">
    <name type="scientific">Albula glossodonta</name>
    <name type="common">roundjaw bonefish</name>
    <dbReference type="NCBI Taxonomy" id="121402"/>
    <lineage>
        <taxon>Eukaryota</taxon>
        <taxon>Metazoa</taxon>
        <taxon>Chordata</taxon>
        <taxon>Craniata</taxon>
        <taxon>Vertebrata</taxon>
        <taxon>Euteleostomi</taxon>
        <taxon>Actinopterygii</taxon>
        <taxon>Neopterygii</taxon>
        <taxon>Teleostei</taxon>
        <taxon>Albuliformes</taxon>
        <taxon>Albulidae</taxon>
        <taxon>Albula</taxon>
    </lineage>
</organism>
<dbReference type="EMBL" id="JAFBMS010000034">
    <property type="protein sequence ID" value="KAG9341533.1"/>
    <property type="molecule type" value="Genomic_DNA"/>
</dbReference>
<sequence>MRVTLPLNHTPTLLMKPTSHQLLSLEVDLGAHPRPKLFYSRFRVGTAQLQLGITATKNKFTMSQKNAPPKKAQSVPERKQRLKQTGDVITPDTKQMPPPLPPGIRSVGRKAVIHSAPTTPMTFNPVPPFSSLSTEGRASFSYNKQKSEESPKVSGEQAKVRLIRTLPQGRRDQSSGSGTTAYHLQRALPGGIVLMELAFQGSYFCVKQYALECSRIPMGQTVNSQRTGVSSQSAPPMPSMLPWRKTQLRQSEWLTPDVPAPPDPILSELPQGHVTQRHVGSSPPHAELRPSCFLLLIWFWAETTVQRLGGGVDLTMMCVQWHHPLTPPSVECGSAHAWPPSHLISSLHQGSLLTKPRSRPYAEATSVSDSAVCPSIPWGGACPSKSGFTPLNHPPLSSPALYPIPPPSFLLPPSSVLSLSPALGRSKNLDYAGCGDAVTLPILNAACKAAVRSRLIPHIIPHTEPHVNMTLKSVGGGGDAFTKSELLMLTTSRSLANAFSGVTSRKTRGTGIRGPNSQPISRSTYPKPSPCRALNRLSPAFTSFPGVDPIHASITFPPLLQPDGRTDGLSKQTKCSLLSRK</sequence>
<comment type="caution">
    <text evidence="2">The sequence shown here is derived from an EMBL/GenBank/DDBJ whole genome shotgun (WGS) entry which is preliminary data.</text>
</comment>
<reference evidence="2" key="1">
    <citation type="thesis" date="2021" institute="BYU ScholarsArchive" country="Provo, UT, USA">
        <title>Applications of and Algorithms for Genome Assembly and Genomic Analyses with an Emphasis on Marine Teleosts.</title>
        <authorList>
            <person name="Pickett B.D."/>
        </authorList>
    </citation>
    <scope>NUCLEOTIDE SEQUENCE</scope>
    <source>
        <strain evidence="2">HI-2016</strain>
    </source>
</reference>
<feature type="compositionally biased region" description="Polar residues" evidence="1">
    <location>
        <begin position="569"/>
        <end position="581"/>
    </location>
</feature>
<protein>
    <submittedName>
        <fullName evidence="2">Uncharacterized protein</fullName>
    </submittedName>
</protein>
<keyword evidence="3" id="KW-1185">Reference proteome</keyword>
<feature type="region of interest" description="Disordered" evidence="1">
    <location>
        <begin position="140"/>
        <end position="159"/>
    </location>
</feature>
<feature type="region of interest" description="Disordered" evidence="1">
    <location>
        <begin position="558"/>
        <end position="581"/>
    </location>
</feature>
<proteinExistence type="predicted"/>
<dbReference type="PANTHER" id="PTHR14918">
    <property type="entry name" value="KICSTOR COMPLEX PROTEIN SZT2"/>
    <property type="match status" value="1"/>
</dbReference>
<feature type="compositionally biased region" description="Polar residues" evidence="1">
    <location>
        <begin position="515"/>
        <end position="526"/>
    </location>
</feature>
<gene>
    <name evidence="2" type="ORF">JZ751_019038</name>
</gene>
<dbReference type="Proteomes" id="UP000824540">
    <property type="component" value="Unassembled WGS sequence"/>
</dbReference>
<evidence type="ECO:0000256" key="1">
    <source>
        <dbReference type="SAM" id="MobiDB-lite"/>
    </source>
</evidence>
<dbReference type="InterPro" id="IPR033228">
    <property type="entry name" value="SZT2"/>
</dbReference>
<evidence type="ECO:0000313" key="3">
    <source>
        <dbReference type="Proteomes" id="UP000824540"/>
    </source>
</evidence>
<name>A0A8T2NL88_9TELE</name>
<dbReference type="GO" id="GO:0005777">
    <property type="term" value="C:peroxisome"/>
    <property type="evidence" value="ECO:0007669"/>
    <property type="project" value="InterPro"/>
</dbReference>
<accession>A0A8T2NL88</accession>
<evidence type="ECO:0000313" key="2">
    <source>
        <dbReference type="EMBL" id="KAG9341533.1"/>
    </source>
</evidence>
<dbReference type="AlphaFoldDB" id="A0A8T2NL88"/>